<dbReference type="EMBL" id="JAERRH010000001">
    <property type="protein sequence ID" value="MBL1103485.1"/>
    <property type="molecule type" value="Genomic_DNA"/>
</dbReference>
<keyword evidence="3" id="KW-1185">Reference proteome</keyword>
<reference evidence="2 3" key="1">
    <citation type="submission" date="2021-01" db="EMBL/GenBank/DDBJ databases">
        <title>WGS of actinomycetes isolated from Thailand.</title>
        <authorList>
            <person name="Thawai C."/>
        </authorList>
    </citation>
    <scope>NUCLEOTIDE SEQUENCE [LARGE SCALE GENOMIC DNA]</scope>
    <source>
        <strain evidence="2 3">CH5-8</strain>
    </source>
</reference>
<organism evidence="2 3">
    <name type="scientific">Streptomyces musisoli</name>
    <dbReference type="NCBI Taxonomy" id="2802280"/>
    <lineage>
        <taxon>Bacteria</taxon>
        <taxon>Bacillati</taxon>
        <taxon>Actinomycetota</taxon>
        <taxon>Actinomycetes</taxon>
        <taxon>Kitasatosporales</taxon>
        <taxon>Streptomycetaceae</taxon>
        <taxon>Streptomyces</taxon>
    </lineage>
</organism>
<gene>
    <name evidence="2" type="ORF">JK361_02510</name>
</gene>
<feature type="compositionally biased region" description="Basic and acidic residues" evidence="1">
    <location>
        <begin position="49"/>
        <end position="63"/>
    </location>
</feature>
<sequence length="63" mass="7294">MIAVAVLLLPVLGLLLYGMDRIEDWLPGRPRAARHARGRHLRLVHSTRRPRDADRTPRYRDVA</sequence>
<feature type="region of interest" description="Disordered" evidence="1">
    <location>
        <begin position="43"/>
        <end position="63"/>
    </location>
</feature>
<comment type="caution">
    <text evidence="2">The sequence shown here is derived from an EMBL/GenBank/DDBJ whole genome shotgun (WGS) entry which is preliminary data.</text>
</comment>
<dbReference type="RefSeq" id="WP_201813929.1">
    <property type="nucleotide sequence ID" value="NZ_JAERRH010000001.1"/>
</dbReference>
<evidence type="ECO:0000313" key="2">
    <source>
        <dbReference type="EMBL" id="MBL1103485.1"/>
    </source>
</evidence>
<evidence type="ECO:0000313" key="3">
    <source>
        <dbReference type="Proteomes" id="UP000621386"/>
    </source>
</evidence>
<protein>
    <submittedName>
        <fullName evidence="2">Uncharacterized protein</fullName>
    </submittedName>
</protein>
<proteinExistence type="predicted"/>
<name>A0ABS1NU91_9ACTN</name>
<accession>A0ABS1NU91</accession>
<dbReference type="Proteomes" id="UP000621386">
    <property type="component" value="Unassembled WGS sequence"/>
</dbReference>
<evidence type="ECO:0000256" key="1">
    <source>
        <dbReference type="SAM" id="MobiDB-lite"/>
    </source>
</evidence>